<dbReference type="InterPro" id="IPR029071">
    <property type="entry name" value="Ubiquitin-like_domsf"/>
</dbReference>
<evidence type="ECO:0000313" key="3">
    <source>
        <dbReference type="Proteomes" id="UP001244011"/>
    </source>
</evidence>
<dbReference type="Proteomes" id="UP001244011">
    <property type="component" value="Unassembled WGS sequence"/>
</dbReference>
<keyword evidence="3" id="KW-1185">Reference proteome</keyword>
<gene>
    <name evidence="2" type="ORF">QBC33DRAFT_537684</name>
</gene>
<dbReference type="SMART" id="SM00213">
    <property type="entry name" value="UBQ"/>
    <property type="match status" value="1"/>
</dbReference>
<evidence type="ECO:0000313" key="2">
    <source>
        <dbReference type="EMBL" id="KAK1767898.1"/>
    </source>
</evidence>
<name>A0AAJ0C2H2_9PEZI</name>
<dbReference type="EMBL" id="MU839007">
    <property type="protein sequence ID" value="KAK1767898.1"/>
    <property type="molecule type" value="Genomic_DNA"/>
</dbReference>
<comment type="caution">
    <text evidence="2">The sequence shown here is derived from an EMBL/GenBank/DDBJ whole genome shotgun (WGS) entry which is preliminary data.</text>
</comment>
<reference evidence="2" key="1">
    <citation type="submission" date="2023-06" db="EMBL/GenBank/DDBJ databases">
        <title>Genome-scale phylogeny and comparative genomics of the fungal order Sordariales.</title>
        <authorList>
            <consortium name="Lawrence Berkeley National Laboratory"/>
            <person name="Hensen N."/>
            <person name="Bonometti L."/>
            <person name="Westerberg I."/>
            <person name="Brannstrom I.O."/>
            <person name="Guillou S."/>
            <person name="Cros-Aarteil S."/>
            <person name="Calhoun S."/>
            <person name="Haridas S."/>
            <person name="Kuo A."/>
            <person name="Mondo S."/>
            <person name="Pangilinan J."/>
            <person name="Riley R."/>
            <person name="Labutti K."/>
            <person name="Andreopoulos B."/>
            <person name="Lipzen A."/>
            <person name="Chen C."/>
            <person name="Yanf M."/>
            <person name="Daum C."/>
            <person name="Ng V."/>
            <person name="Clum A."/>
            <person name="Steindorff A."/>
            <person name="Ohm R."/>
            <person name="Martin F."/>
            <person name="Silar P."/>
            <person name="Natvig D."/>
            <person name="Lalanne C."/>
            <person name="Gautier V."/>
            <person name="Ament-Velasquez S.L."/>
            <person name="Kruys A."/>
            <person name="Hutchinson M.I."/>
            <person name="Powell A.J."/>
            <person name="Barry K."/>
            <person name="Miller A.N."/>
            <person name="Grigoriev I.V."/>
            <person name="Debuchy R."/>
            <person name="Gladieux P."/>
            <person name="Thoren M.H."/>
            <person name="Johannesson H."/>
        </authorList>
    </citation>
    <scope>NUCLEOTIDE SEQUENCE</scope>
    <source>
        <strain evidence="2">8032-3</strain>
    </source>
</reference>
<dbReference type="RefSeq" id="XP_060284111.1">
    <property type="nucleotide sequence ID" value="XM_060427813.1"/>
</dbReference>
<feature type="domain" description="Ubiquitin-like" evidence="1">
    <location>
        <begin position="511"/>
        <end position="586"/>
    </location>
</feature>
<dbReference type="GeneID" id="85311000"/>
<dbReference type="AlphaFoldDB" id="A0AAJ0C2H2"/>
<proteinExistence type="predicted"/>
<dbReference type="PANTHER" id="PTHR10666">
    <property type="entry name" value="UBIQUITIN"/>
    <property type="match status" value="1"/>
</dbReference>
<dbReference type="InterPro" id="IPR050158">
    <property type="entry name" value="Ubiquitin_ubiquitin-like"/>
</dbReference>
<organism evidence="2 3">
    <name type="scientific">Phialemonium atrogriseum</name>
    <dbReference type="NCBI Taxonomy" id="1093897"/>
    <lineage>
        <taxon>Eukaryota</taxon>
        <taxon>Fungi</taxon>
        <taxon>Dikarya</taxon>
        <taxon>Ascomycota</taxon>
        <taxon>Pezizomycotina</taxon>
        <taxon>Sordariomycetes</taxon>
        <taxon>Sordariomycetidae</taxon>
        <taxon>Cephalothecales</taxon>
        <taxon>Cephalothecaceae</taxon>
        <taxon>Phialemonium</taxon>
    </lineage>
</organism>
<dbReference type="InterPro" id="IPR019956">
    <property type="entry name" value="Ubiquitin_dom"/>
</dbReference>
<accession>A0AAJ0C2H2</accession>
<dbReference type="SUPFAM" id="SSF54236">
    <property type="entry name" value="Ubiquitin-like"/>
    <property type="match status" value="1"/>
</dbReference>
<dbReference type="InterPro" id="IPR000626">
    <property type="entry name" value="Ubiquitin-like_dom"/>
</dbReference>
<protein>
    <recommendedName>
        <fullName evidence="1">Ubiquitin-like domain-containing protein</fullName>
    </recommendedName>
</protein>
<sequence>MVARLGLPLLQVLEYSTFGSFEDDQALSIEFIDSFDLGEDDYTGWALAVWRLQRSDLCTCRKSFRSILEGIQKLRNPLKTFKPGQPSPSMDFGFCEDCIMTFNIIFRKLKAAPGCIRCQTAYRFLAFRLGSDLIWLWYLSTNRHVGEEDLSALEPSDCNWMDIRICSARLQGFRLRWVGDNMRHFPVGGRDDPALARAKAVSVEDRADRELTCWVDLTDWDESSTSVSGEGGFSWTDLQNGIRYLGVRRDKFLVQCGAVPARFEATLRLPDQLKMLEEFLELGPGGLVLSSLSAPALEDPEVQQILESTCRLRSRAQWWRYINAKGMEFDMFESADRSWWPLRADVLEKSTGDSWIEQYGFTLRCYLILRSDCEGAMERHWSEDEARVLGRTWSAMERLHGPDSEECRRAAFYSCKMRGLPVDQIIERLRPHVEASIARPSESWSHERCIIEYVRALMSDGHSDAAQQCLREVRRAYDASGLHLVTVDMTLLHMTNLETASEGDSPQDKPIQVFVKGFSGRSYTLQTRAIATVSSLYPQIMDREGTTGAHIRLLFGGKGLEKDRLLSDYNIQEGSTLDLVYRLHGGVQPPWLLRADLWALRVCQRQRR</sequence>
<dbReference type="PROSITE" id="PS50053">
    <property type="entry name" value="UBIQUITIN_2"/>
    <property type="match status" value="1"/>
</dbReference>
<dbReference type="PRINTS" id="PR00348">
    <property type="entry name" value="UBIQUITIN"/>
</dbReference>
<evidence type="ECO:0000259" key="1">
    <source>
        <dbReference type="PROSITE" id="PS50053"/>
    </source>
</evidence>
<dbReference type="Pfam" id="PF00240">
    <property type="entry name" value="ubiquitin"/>
    <property type="match status" value="1"/>
</dbReference>
<dbReference type="Gene3D" id="3.10.20.90">
    <property type="entry name" value="Phosphatidylinositol 3-kinase Catalytic Subunit, Chain A, domain 1"/>
    <property type="match status" value="1"/>
</dbReference>